<dbReference type="OrthoDB" id="7925836at2759"/>
<proteinExistence type="predicted"/>
<evidence type="ECO:0000313" key="3">
    <source>
        <dbReference type="Proteomes" id="UP000494163"/>
    </source>
</evidence>
<feature type="coiled-coil region" evidence="1">
    <location>
        <begin position="136"/>
        <end position="187"/>
    </location>
</feature>
<evidence type="ECO:0000256" key="1">
    <source>
        <dbReference type="SAM" id="Coils"/>
    </source>
</evidence>
<keyword evidence="1" id="KW-0175">Coiled coil</keyword>
<keyword evidence="3" id="KW-1185">Reference proteome</keyword>
<dbReference type="Proteomes" id="UP000494163">
    <property type="component" value="Chromosome 2R"/>
</dbReference>
<dbReference type="OMA" id="CLEPFAA"/>
<accession>A0A0M4EG95</accession>
<evidence type="ECO:0000313" key="2">
    <source>
        <dbReference type="EMBL" id="ALC42526.1"/>
    </source>
</evidence>
<dbReference type="EMBL" id="CP012524">
    <property type="protein sequence ID" value="ALC42526.1"/>
    <property type="molecule type" value="Genomic_DNA"/>
</dbReference>
<gene>
    <name evidence="2" type="ORF">Dbus_chr2Rg2105</name>
</gene>
<reference evidence="2 3" key="1">
    <citation type="submission" date="2015-08" db="EMBL/GenBank/DDBJ databases">
        <title>Ancestral chromatin configuration constrains chromatin evolution on differentiating sex chromosomes in Drosophila.</title>
        <authorList>
            <person name="Zhou Q."/>
            <person name="Bachtrog D."/>
        </authorList>
    </citation>
    <scope>NUCLEOTIDE SEQUENCE [LARGE SCALE GENOMIC DNA]</scope>
    <source>
        <tissue evidence="2">Whole larvae</tissue>
    </source>
</reference>
<sequence>MSQASKKCLADIAESVNKHNPTANQLKEEYDDALANIFTELSGECLEPFAAILLEHENTILTKDSTIERMRQRMSQLLSQISEQFWSANDVANKLITLEVLKEKFEHCKGTNWNVPAMSPEERTRPVRMRLMGKSIRFLENQIASQEKALEIALTKSRENRERIQHIQNERIKLNALMQQQSDTNREIVPKILDLLAQSNQD</sequence>
<name>A0A0M4EG95_DROBS</name>
<organism evidence="2 3">
    <name type="scientific">Drosophila busckii</name>
    <name type="common">Fruit fly</name>
    <dbReference type="NCBI Taxonomy" id="30019"/>
    <lineage>
        <taxon>Eukaryota</taxon>
        <taxon>Metazoa</taxon>
        <taxon>Ecdysozoa</taxon>
        <taxon>Arthropoda</taxon>
        <taxon>Hexapoda</taxon>
        <taxon>Insecta</taxon>
        <taxon>Pterygota</taxon>
        <taxon>Neoptera</taxon>
        <taxon>Endopterygota</taxon>
        <taxon>Diptera</taxon>
        <taxon>Brachycera</taxon>
        <taxon>Muscomorpha</taxon>
        <taxon>Ephydroidea</taxon>
        <taxon>Drosophilidae</taxon>
        <taxon>Drosophila</taxon>
    </lineage>
</organism>
<protein>
    <submittedName>
        <fullName evidence="2">Nnf1a</fullName>
    </submittedName>
</protein>
<dbReference type="AlphaFoldDB" id="A0A0M4EG95"/>
<dbReference type="STRING" id="30019.A0A0M4EG95"/>